<dbReference type="InterPro" id="IPR035901">
    <property type="entry name" value="GIY-YIG_endonuc_sf"/>
</dbReference>
<evidence type="ECO:0000313" key="3">
    <source>
        <dbReference type="EMBL" id="OGY40500.1"/>
    </source>
</evidence>
<dbReference type="Proteomes" id="UP000178570">
    <property type="component" value="Unassembled WGS sequence"/>
</dbReference>
<feature type="domain" description="GIY-YIG" evidence="2">
    <location>
        <begin position="1"/>
        <end position="75"/>
    </location>
</feature>
<dbReference type="STRING" id="1797529.A2570_02000"/>
<comment type="caution">
    <text evidence="3">The sequence shown here is derived from an EMBL/GenBank/DDBJ whole genome shotgun (WGS) entry which is preliminary data.</text>
</comment>
<proteinExistence type="inferred from homology"/>
<dbReference type="PANTHER" id="PTHR34477:SF1">
    <property type="entry name" value="UPF0213 PROTEIN YHBQ"/>
    <property type="match status" value="1"/>
</dbReference>
<dbReference type="InterPro" id="IPR050190">
    <property type="entry name" value="UPF0213_domain"/>
</dbReference>
<name>A0A1G1XLL4_9BACT</name>
<evidence type="ECO:0000256" key="1">
    <source>
        <dbReference type="ARBA" id="ARBA00007435"/>
    </source>
</evidence>
<protein>
    <recommendedName>
        <fullName evidence="2">GIY-YIG domain-containing protein</fullName>
    </recommendedName>
</protein>
<organism evidence="3 4">
    <name type="scientific">Candidatus Brennerbacteria bacterium RIFOXYD1_FULL_41_16</name>
    <dbReference type="NCBI Taxonomy" id="1797529"/>
    <lineage>
        <taxon>Bacteria</taxon>
        <taxon>Candidatus Brenneribacteriota</taxon>
    </lineage>
</organism>
<dbReference type="Gene3D" id="3.40.1440.10">
    <property type="entry name" value="GIY-YIG endonuclease"/>
    <property type="match status" value="1"/>
</dbReference>
<dbReference type="AlphaFoldDB" id="A0A1G1XLL4"/>
<dbReference type="PANTHER" id="PTHR34477">
    <property type="entry name" value="UPF0213 PROTEIN YHBQ"/>
    <property type="match status" value="1"/>
</dbReference>
<dbReference type="Pfam" id="PF01541">
    <property type="entry name" value="GIY-YIG"/>
    <property type="match status" value="1"/>
</dbReference>
<dbReference type="PROSITE" id="PS50164">
    <property type="entry name" value="GIY_YIG"/>
    <property type="match status" value="1"/>
</dbReference>
<dbReference type="InterPro" id="IPR000305">
    <property type="entry name" value="GIY-YIG_endonuc"/>
</dbReference>
<comment type="similarity">
    <text evidence="1">Belongs to the UPF0213 family.</text>
</comment>
<evidence type="ECO:0000313" key="4">
    <source>
        <dbReference type="Proteomes" id="UP000178570"/>
    </source>
</evidence>
<dbReference type="EMBL" id="MHHY01000007">
    <property type="protein sequence ID" value="OGY40500.1"/>
    <property type="molecule type" value="Genomic_DNA"/>
</dbReference>
<dbReference type="SUPFAM" id="SSF82771">
    <property type="entry name" value="GIY-YIG endonuclease"/>
    <property type="match status" value="1"/>
</dbReference>
<accession>A0A1G1XLL4</accession>
<evidence type="ECO:0000259" key="2">
    <source>
        <dbReference type="PROSITE" id="PS50164"/>
    </source>
</evidence>
<gene>
    <name evidence="3" type="ORF">A2570_02000</name>
</gene>
<sequence length="90" mass="10832">MRWVVYILLCDEKVYYVGLTSDTEQRLKSHESRYNLATKKFSNIKLLYTEQYQKRIDAEKREKQIKGWSRIKKEALMKQDVQGLKKLSKS</sequence>
<reference evidence="3 4" key="1">
    <citation type="journal article" date="2016" name="Nat. Commun.">
        <title>Thousands of microbial genomes shed light on interconnected biogeochemical processes in an aquifer system.</title>
        <authorList>
            <person name="Anantharaman K."/>
            <person name="Brown C.T."/>
            <person name="Hug L.A."/>
            <person name="Sharon I."/>
            <person name="Castelle C.J."/>
            <person name="Probst A.J."/>
            <person name="Thomas B.C."/>
            <person name="Singh A."/>
            <person name="Wilkins M.J."/>
            <person name="Karaoz U."/>
            <person name="Brodie E.L."/>
            <person name="Williams K.H."/>
            <person name="Hubbard S.S."/>
            <person name="Banfield J.F."/>
        </authorList>
    </citation>
    <scope>NUCLEOTIDE SEQUENCE [LARGE SCALE GENOMIC DNA]</scope>
</reference>